<dbReference type="PANTHER" id="PTHR32063">
    <property type="match status" value="1"/>
</dbReference>
<dbReference type="FunFam" id="3.30.70.1430:FF:000001">
    <property type="entry name" value="Efflux pump membrane transporter"/>
    <property type="match status" value="1"/>
</dbReference>
<dbReference type="GO" id="GO:0042910">
    <property type="term" value="F:xenobiotic transmembrane transporter activity"/>
    <property type="evidence" value="ECO:0007669"/>
    <property type="project" value="TreeGrafter"/>
</dbReference>
<evidence type="ECO:0000256" key="6">
    <source>
        <dbReference type="ARBA" id="ARBA00022989"/>
    </source>
</evidence>
<evidence type="ECO:0000256" key="4">
    <source>
        <dbReference type="ARBA" id="ARBA00022519"/>
    </source>
</evidence>
<feature type="transmembrane region" description="Helical" evidence="9">
    <location>
        <begin position="460"/>
        <end position="480"/>
    </location>
</feature>
<dbReference type="Gene3D" id="3.30.2090.10">
    <property type="entry name" value="Multidrug efflux transporter AcrB TolC docking domain, DN and DC subdomains"/>
    <property type="match status" value="2"/>
</dbReference>
<reference evidence="11" key="1">
    <citation type="submission" date="2016-02" db="EMBL/GenBank/DDBJ databases">
        <authorList>
            <person name="Holder M.E."/>
            <person name="Ajami N.J."/>
            <person name="Petrosino J.F."/>
        </authorList>
    </citation>
    <scope>NUCLEOTIDE SEQUENCE [LARGE SCALE GENOMIC DNA]</scope>
    <source>
        <strain evidence="11">CCUG 45958</strain>
    </source>
</reference>
<dbReference type="AlphaFoldDB" id="A0A109W9V2"/>
<sequence length="1088" mass="116770">MSASGKPGASDKGGGTGTERRRRFGPEFIPLNISAPFIRRPVATTLLTIAIALAGMVAFGLLPVAPLPEVDFPVVVVRARMPGASPETMAATVATPLERALGRIAGVTEMTSSSSLGSSNVILQFDLDRDIDGAARDVQGAINAARSTLPTMPSNPSYRKVNPSGAPIMILSITSDVLTRAQLYDAASTVLAQKISQIPGVGEVTVGGGALPAVRVEAIPDALNRAGVSMEDVRKSLAAANAFLPKGMLENGENFWLVGANDQLQKAEDYKPLIVAQKDGKTIRLSDVARVEDSSQDVRNMAVANGKPAILLIVFRSPGANIIETVDRVKAMIPQLRSWLPESADLELRMDRSLTIRASLREVEKSLMLAMGLVVLVTFLFLRNARATSIPAVAAPVSLIATFGVMYLCGYSLDNLSLMALTVSTGFVVDDAIVVLENIVRRLEMGESPLRAALRGAREVGFTVVSISISLVAVFTPILFMGGIVGRLFREFSVVLTTAVLVSMLVSLTTTPMMCAKLLRPFDADLARRKERLLQARGGFLKPLRQWCTRVGQAWGAMLAGMQRGYAASLAVVLRHPRLTMLSLLLIIAGNVWLYIIVPKGFFPQQDTGVIMGGIRADQSASFQAMQTKLAKLVDVIRADPAVEQVSAHISGGRGGGGVFISLKPLEERKIGAQAVIGRLRGKLSSEPGLQIFLQPAQDIMMGGRSARSQYQYTLQADNLDDLRTWGRRLQQALAALPLFKDVDSDIEERGLQTMLTVNRDALARLGLTMRDVDAALNNAFGQRQVSTIYQDKNQYRVVLEYGPDWLEGAQALDKVRLPGKDGLVPLLSVAGVGPAFAPLSVAHQGQFAAVTISFNLAQGASLSQAQAAIAEARVKIGMPSTIVGSFQGTAKIFSDTMSSQIILILAALAALYIVLGVLYESLIHPLTILSTIPSAGGGALLALMLFKMEFSVIALIGVLLLAGIVKKNAIMMIDFALEASRTRHLPPDKAIYEACLLRFRPIMMTTAAAILGAVPLAMGQGDGAEIRQPLGITIVGGLLVSQLLTLYTTPVVYLCLDRARLRARRFWWRLRYGNARAARLALLSRRS</sequence>
<keyword evidence="6 9" id="KW-1133">Transmembrane helix</keyword>
<feature type="transmembrane region" description="Helical" evidence="9">
    <location>
        <begin position="1031"/>
        <end position="1057"/>
    </location>
</feature>
<organism evidence="10 11">
    <name type="scientific">Desulfovibrio fairfieldensis</name>
    <dbReference type="NCBI Taxonomy" id="44742"/>
    <lineage>
        <taxon>Bacteria</taxon>
        <taxon>Pseudomonadati</taxon>
        <taxon>Thermodesulfobacteriota</taxon>
        <taxon>Desulfovibrionia</taxon>
        <taxon>Desulfovibrionales</taxon>
        <taxon>Desulfovibrionaceae</taxon>
        <taxon>Desulfovibrio</taxon>
    </lineage>
</organism>
<feature type="transmembrane region" description="Helical" evidence="9">
    <location>
        <begin position="367"/>
        <end position="385"/>
    </location>
</feature>
<feature type="transmembrane region" description="Helical" evidence="9">
    <location>
        <begin position="492"/>
        <end position="519"/>
    </location>
</feature>
<dbReference type="InterPro" id="IPR027463">
    <property type="entry name" value="AcrB_DN_DC_subdom"/>
</dbReference>
<dbReference type="PANTHER" id="PTHR32063:SF34">
    <property type="entry name" value="MULTIDRUG RESISTANCE PROTEIN MDTC"/>
    <property type="match status" value="1"/>
</dbReference>
<dbReference type="PRINTS" id="PR00702">
    <property type="entry name" value="ACRIFLAVINRP"/>
</dbReference>
<dbReference type="InterPro" id="IPR001036">
    <property type="entry name" value="Acrflvin-R"/>
</dbReference>
<feature type="transmembrane region" description="Helical" evidence="9">
    <location>
        <begin position="42"/>
        <end position="62"/>
    </location>
</feature>
<gene>
    <name evidence="10" type="ORF">AXF13_10425</name>
</gene>
<dbReference type="FunFam" id="1.20.1640.10:FF:000001">
    <property type="entry name" value="Efflux pump membrane transporter"/>
    <property type="match status" value="1"/>
</dbReference>
<feature type="transmembrane region" description="Helical" evidence="9">
    <location>
        <begin position="953"/>
        <end position="978"/>
    </location>
</feature>
<dbReference type="SUPFAM" id="SSF82714">
    <property type="entry name" value="Multidrug efflux transporter AcrB TolC docking domain, DN and DC subdomains"/>
    <property type="match status" value="2"/>
</dbReference>
<dbReference type="SUPFAM" id="SSF82693">
    <property type="entry name" value="Multidrug efflux transporter AcrB pore domain, PN1, PN2, PC1 and PC2 subdomains"/>
    <property type="match status" value="3"/>
</dbReference>
<dbReference type="Gene3D" id="3.30.70.1440">
    <property type="entry name" value="Multidrug efflux transporter AcrB pore domain"/>
    <property type="match status" value="1"/>
</dbReference>
<dbReference type="Pfam" id="PF00873">
    <property type="entry name" value="ACR_tran"/>
    <property type="match status" value="1"/>
</dbReference>
<dbReference type="Proteomes" id="UP000069241">
    <property type="component" value="Chromosome"/>
</dbReference>
<evidence type="ECO:0000256" key="1">
    <source>
        <dbReference type="ARBA" id="ARBA00004429"/>
    </source>
</evidence>
<evidence type="ECO:0000313" key="10">
    <source>
        <dbReference type="EMBL" id="AMD90498.1"/>
    </source>
</evidence>
<keyword evidence="5 9" id="KW-0812">Transmembrane</keyword>
<dbReference type="STRING" id="44742.AXF13_10425"/>
<keyword evidence="7 9" id="KW-0472">Membrane</keyword>
<proteinExistence type="predicted"/>
<feature type="transmembrane region" description="Helical" evidence="9">
    <location>
        <begin position="579"/>
        <end position="598"/>
    </location>
</feature>
<dbReference type="Gene3D" id="3.30.70.1430">
    <property type="entry name" value="Multidrug efflux transporter AcrB pore domain"/>
    <property type="match status" value="2"/>
</dbReference>
<evidence type="ECO:0000256" key="7">
    <source>
        <dbReference type="ARBA" id="ARBA00023136"/>
    </source>
</evidence>
<name>A0A109W9V2_9BACT</name>
<feature type="transmembrane region" description="Helical" evidence="9">
    <location>
        <begin position="902"/>
        <end position="920"/>
    </location>
</feature>
<protein>
    <submittedName>
        <fullName evidence="10">Multidrug transporter</fullName>
    </submittedName>
</protein>
<feature type="region of interest" description="Disordered" evidence="8">
    <location>
        <begin position="1"/>
        <end position="23"/>
    </location>
</feature>
<evidence type="ECO:0000256" key="9">
    <source>
        <dbReference type="SAM" id="Phobius"/>
    </source>
</evidence>
<dbReference type="EMBL" id="CP014229">
    <property type="protein sequence ID" value="AMD90498.1"/>
    <property type="molecule type" value="Genomic_DNA"/>
</dbReference>
<keyword evidence="4" id="KW-0997">Cell inner membrane</keyword>
<keyword evidence="3" id="KW-1003">Cell membrane</keyword>
<dbReference type="Gene3D" id="3.30.70.1320">
    <property type="entry name" value="Multidrug efflux transporter AcrB pore domain like"/>
    <property type="match status" value="1"/>
</dbReference>
<feature type="transmembrane region" description="Helical" evidence="9">
    <location>
        <begin position="392"/>
        <end position="413"/>
    </location>
</feature>
<feature type="transmembrane region" description="Helical" evidence="9">
    <location>
        <begin position="998"/>
        <end position="1019"/>
    </location>
</feature>
<comment type="subcellular location">
    <subcellularLocation>
        <location evidence="1">Cell inner membrane</location>
        <topology evidence="1">Multi-pass membrane protein</topology>
    </subcellularLocation>
</comment>
<accession>A0A109W9V2</accession>
<evidence type="ECO:0000256" key="3">
    <source>
        <dbReference type="ARBA" id="ARBA00022475"/>
    </source>
</evidence>
<evidence type="ECO:0000256" key="2">
    <source>
        <dbReference type="ARBA" id="ARBA00022448"/>
    </source>
</evidence>
<dbReference type="SUPFAM" id="SSF82866">
    <property type="entry name" value="Multidrug efflux transporter AcrB transmembrane domain"/>
    <property type="match status" value="2"/>
</dbReference>
<dbReference type="KEGG" id="dfi:AXF13_10425"/>
<dbReference type="RefSeq" id="WP_062253100.1">
    <property type="nucleotide sequence ID" value="NZ_CP014229.1"/>
</dbReference>
<evidence type="ECO:0000256" key="5">
    <source>
        <dbReference type="ARBA" id="ARBA00022692"/>
    </source>
</evidence>
<dbReference type="Gene3D" id="1.20.1640.10">
    <property type="entry name" value="Multidrug efflux transporter AcrB transmembrane domain"/>
    <property type="match status" value="2"/>
</dbReference>
<keyword evidence="11" id="KW-1185">Reference proteome</keyword>
<evidence type="ECO:0000256" key="8">
    <source>
        <dbReference type="SAM" id="MobiDB-lite"/>
    </source>
</evidence>
<keyword evidence="2" id="KW-0813">Transport</keyword>
<dbReference type="GO" id="GO:0005886">
    <property type="term" value="C:plasma membrane"/>
    <property type="evidence" value="ECO:0007669"/>
    <property type="project" value="UniProtKB-SubCell"/>
</dbReference>
<evidence type="ECO:0000313" key="11">
    <source>
        <dbReference type="Proteomes" id="UP000069241"/>
    </source>
</evidence>